<keyword evidence="2" id="KW-1185">Reference proteome</keyword>
<protein>
    <submittedName>
        <fullName evidence="1">Uncharacterized protein</fullName>
    </submittedName>
</protein>
<accession>A0ACB1AH77</accession>
<gene>
    <name evidence="1" type="ORF">MENTE1834_LOCUS38654</name>
</gene>
<reference evidence="1" key="1">
    <citation type="submission" date="2023-11" db="EMBL/GenBank/DDBJ databases">
        <authorList>
            <person name="Poullet M."/>
        </authorList>
    </citation>
    <scope>NUCLEOTIDE SEQUENCE</scope>
    <source>
        <strain evidence="1">E1834</strain>
    </source>
</reference>
<sequence length="76" mass="8892">MAPKKITKIAEYNDLSPDFDYITLHWILSLDTLGVLKFLAFHGLIKNEMNCETCLDCMGLNKKKDDFVWYCIFKLL</sequence>
<evidence type="ECO:0000313" key="1">
    <source>
        <dbReference type="EMBL" id="CAK5090845.1"/>
    </source>
</evidence>
<comment type="caution">
    <text evidence="1">The sequence shown here is derived from an EMBL/GenBank/DDBJ whole genome shotgun (WGS) entry which is preliminary data.</text>
</comment>
<proteinExistence type="predicted"/>
<dbReference type="EMBL" id="CAVMJV010000084">
    <property type="protein sequence ID" value="CAK5090845.1"/>
    <property type="molecule type" value="Genomic_DNA"/>
</dbReference>
<name>A0ACB1AH77_MELEN</name>
<organism evidence="1 2">
    <name type="scientific">Meloidogyne enterolobii</name>
    <name type="common">Root-knot nematode worm</name>
    <name type="synonym">Meloidogyne mayaguensis</name>
    <dbReference type="NCBI Taxonomy" id="390850"/>
    <lineage>
        <taxon>Eukaryota</taxon>
        <taxon>Metazoa</taxon>
        <taxon>Ecdysozoa</taxon>
        <taxon>Nematoda</taxon>
        <taxon>Chromadorea</taxon>
        <taxon>Rhabditida</taxon>
        <taxon>Tylenchina</taxon>
        <taxon>Tylenchomorpha</taxon>
        <taxon>Tylenchoidea</taxon>
        <taxon>Meloidogynidae</taxon>
        <taxon>Meloidogyninae</taxon>
        <taxon>Meloidogyne</taxon>
    </lineage>
</organism>
<dbReference type="Proteomes" id="UP001497535">
    <property type="component" value="Unassembled WGS sequence"/>
</dbReference>
<evidence type="ECO:0000313" key="2">
    <source>
        <dbReference type="Proteomes" id="UP001497535"/>
    </source>
</evidence>